<evidence type="ECO:0000256" key="3">
    <source>
        <dbReference type="PROSITE-ProRule" id="PRU00289"/>
    </source>
</evidence>
<dbReference type="STRING" id="360411.AC812_02455"/>
<dbReference type="CDD" id="cd01127">
    <property type="entry name" value="TrwB_TraG_TraD_VirD4"/>
    <property type="match status" value="1"/>
</dbReference>
<name>A0A0P6XMT9_9CHLR</name>
<dbReference type="EMBL" id="LGHJ01000008">
    <property type="protein sequence ID" value="KPL77729.1"/>
    <property type="molecule type" value="Genomic_DNA"/>
</dbReference>
<comment type="caution">
    <text evidence="5">The sequence shown here is derived from an EMBL/GenBank/DDBJ whole genome shotgun (WGS) entry which is preliminary data.</text>
</comment>
<organism evidence="5 6">
    <name type="scientific">Bellilinea caldifistulae</name>
    <dbReference type="NCBI Taxonomy" id="360411"/>
    <lineage>
        <taxon>Bacteria</taxon>
        <taxon>Bacillati</taxon>
        <taxon>Chloroflexota</taxon>
        <taxon>Anaerolineae</taxon>
        <taxon>Anaerolineales</taxon>
        <taxon>Anaerolineaceae</taxon>
        <taxon>Bellilinea</taxon>
    </lineage>
</organism>
<protein>
    <recommendedName>
        <fullName evidence="4">FtsK domain-containing protein</fullName>
    </recommendedName>
</protein>
<dbReference type="GO" id="GO:0005524">
    <property type="term" value="F:ATP binding"/>
    <property type="evidence" value="ECO:0007669"/>
    <property type="project" value="UniProtKB-UniRule"/>
</dbReference>
<dbReference type="Gene3D" id="3.40.50.300">
    <property type="entry name" value="P-loop containing nucleotide triphosphate hydrolases"/>
    <property type="match status" value="1"/>
</dbReference>
<keyword evidence="2 3" id="KW-0067">ATP-binding</keyword>
<evidence type="ECO:0000259" key="4">
    <source>
        <dbReference type="PROSITE" id="PS50901"/>
    </source>
</evidence>
<dbReference type="PANTHER" id="PTHR22683:SF41">
    <property type="entry name" value="DNA TRANSLOCASE FTSK"/>
    <property type="match status" value="1"/>
</dbReference>
<feature type="binding site" evidence="3">
    <location>
        <begin position="30"/>
        <end position="37"/>
    </location>
    <ligand>
        <name>ATP</name>
        <dbReference type="ChEBI" id="CHEBI:30616"/>
    </ligand>
</feature>
<evidence type="ECO:0000313" key="6">
    <source>
        <dbReference type="Proteomes" id="UP000050514"/>
    </source>
</evidence>
<keyword evidence="6" id="KW-1185">Reference proteome</keyword>
<evidence type="ECO:0000256" key="2">
    <source>
        <dbReference type="ARBA" id="ARBA00022840"/>
    </source>
</evidence>
<dbReference type="InterPro" id="IPR027417">
    <property type="entry name" value="P-loop_NTPase"/>
</dbReference>
<dbReference type="InterPro" id="IPR002543">
    <property type="entry name" value="FtsK_dom"/>
</dbReference>
<sequence>MDGWVQLGVNHSGETISQPWSRLGHLLVAGKTGSGKSVYLRLLAYQAIAEGAQLLLVDLDGATFPMLTNHPTLLAPIATTPQAAQAAVERALGECNHRAGLYLQMDGYPESLEEYNRTIVRHGSDPLSRLLVVLDEFSALMTTLGGPKSSFANRVAELGWRGRKFGVHLVFAAQDFTKQVVGRVRDQVSAAVCFRVRSLEAARAMGCPEAVRIPESRPGLACTDRWGLVQTFYLDKRMFGQVGPRSVLSRQEQELVERALNEAEGKMSIPLLVSWGMPERGARSLVESWELRGWLRQDPSRQNARYITPKLKALLAAFASNANSLSNSQDGQTASSTSSW</sequence>
<dbReference type="OrthoDB" id="9807790at2"/>
<dbReference type="RefSeq" id="WP_061914261.1">
    <property type="nucleotide sequence ID" value="NZ_DF967971.1"/>
</dbReference>
<dbReference type="PANTHER" id="PTHR22683">
    <property type="entry name" value="SPORULATION PROTEIN RELATED"/>
    <property type="match status" value="1"/>
</dbReference>
<dbReference type="GO" id="GO:0003677">
    <property type="term" value="F:DNA binding"/>
    <property type="evidence" value="ECO:0007669"/>
    <property type="project" value="InterPro"/>
</dbReference>
<accession>A0A0P6XMT9</accession>
<dbReference type="Pfam" id="PF01580">
    <property type="entry name" value="FtsK_SpoIIIE"/>
    <property type="match status" value="1"/>
</dbReference>
<dbReference type="PROSITE" id="PS50901">
    <property type="entry name" value="FTSK"/>
    <property type="match status" value="1"/>
</dbReference>
<evidence type="ECO:0000256" key="1">
    <source>
        <dbReference type="ARBA" id="ARBA00022741"/>
    </source>
</evidence>
<dbReference type="AlphaFoldDB" id="A0A0P6XMT9"/>
<reference evidence="5 6" key="1">
    <citation type="submission" date="2015-07" db="EMBL/GenBank/DDBJ databases">
        <title>Draft genome of Bellilinea caldifistulae DSM 17877.</title>
        <authorList>
            <person name="Hemp J."/>
            <person name="Ward L.M."/>
            <person name="Pace L.A."/>
            <person name="Fischer W.W."/>
        </authorList>
    </citation>
    <scope>NUCLEOTIDE SEQUENCE [LARGE SCALE GENOMIC DNA]</scope>
    <source>
        <strain evidence="5 6">GOMI-1</strain>
    </source>
</reference>
<dbReference type="InterPro" id="IPR050206">
    <property type="entry name" value="FtsK/SpoIIIE/SftA"/>
</dbReference>
<keyword evidence="1 3" id="KW-0547">Nucleotide-binding</keyword>
<feature type="domain" description="FtsK" evidence="4">
    <location>
        <begin position="13"/>
        <end position="203"/>
    </location>
</feature>
<gene>
    <name evidence="5" type="ORF">AC812_02455</name>
</gene>
<evidence type="ECO:0000313" key="5">
    <source>
        <dbReference type="EMBL" id="KPL77729.1"/>
    </source>
</evidence>
<proteinExistence type="predicted"/>
<dbReference type="Proteomes" id="UP000050514">
    <property type="component" value="Unassembled WGS sequence"/>
</dbReference>
<dbReference type="SUPFAM" id="SSF52540">
    <property type="entry name" value="P-loop containing nucleoside triphosphate hydrolases"/>
    <property type="match status" value="1"/>
</dbReference>